<name>A0A8K0DL29_IGNLU</name>
<dbReference type="AlphaFoldDB" id="A0A8K0DL29"/>
<comment type="caution">
    <text evidence="2">The sequence shown here is derived from an EMBL/GenBank/DDBJ whole genome shotgun (WGS) entry which is preliminary data.</text>
</comment>
<feature type="transmembrane region" description="Helical" evidence="1">
    <location>
        <begin position="12"/>
        <end position="30"/>
    </location>
</feature>
<gene>
    <name evidence="2" type="ORF">ILUMI_00881</name>
</gene>
<accession>A0A8K0DL29</accession>
<feature type="transmembrane region" description="Helical" evidence="1">
    <location>
        <begin position="142"/>
        <end position="166"/>
    </location>
</feature>
<feature type="transmembrane region" description="Helical" evidence="1">
    <location>
        <begin position="81"/>
        <end position="106"/>
    </location>
</feature>
<sequence>MFGRLVSANCRICFFKPLFTFSAIVGQPGLITNCWHRGNIKEYEVIPSKFNIVTSVLTVLFLLTGSVCSIYEIIIHDKSDVFVLLTLTTHLLFYVRAIMCVTFSALHTNLSKTNVLGGEKIADIYATIKTGDSLKESETKRFALSTYISCSSAVVTLIGYGVYVIFKKYMRVLELTENLAMIFGFYVDFMIIVSMHCTALIYKLTFKNYFSNLKKVLLNHLQDDAVDWNKIKLLQKNHKTKLSRYLNFVRRTYSATVWNLRSFNSYSDPQTAIWIIIAIVTSIFNIYITMAVKLYGVPESFIPGFIELQLQFFISSVVLYYAAVPFDDLRSVVSGTVITYVLVALQFHAAWMN</sequence>
<keyword evidence="1" id="KW-0472">Membrane</keyword>
<feature type="transmembrane region" description="Helical" evidence="1">
    <location>
        <begin position="50"/>
        <end position="74"/>
    </location>
</feature>
<reference evidence="2" key="1">
    <citation type="submission" date="2019-08" db="EMBL/GenBank/DDBJ databases">
        <title>The genome of the North American firefly Photinus pyralis.</title>
        <authorList>
            <consortium name="Photinus pyralis genome working group"/>
            <person name="Fallon T.R."/>
            <person name="Sander Lower S.E."/>
            <person name="Weng J.-K."/>
        </authorList>
    </citation>
    <scope>NUCLEOTIDE SEQUENCE</scope>
    <source>
        <strain evidence="2">TRF0915ILg1</strain>
        <tissue evidence="2">Whole body</tissue>
    </source>
</reference>
<dbReference type="Proteomes" id="UP000801492">
    <property type="component" value="Unassembled WGS sequence"/>
</dbReference>
<protein>
    <submittedName>
        <fullName evidence="2">Uncharacterized protein</fullName>
    </submittedName>
</protein>
<feature type="transmembrane region" description="Helical" evidence="1">
    <location>
        <begin position="304"/>
        <end position="323"/>
    </location>
</feature>
<keyword evidence="1" id="KW-1133">Transmembrane helix</keyword>
<dbReference type="EMBL" id="VTPC01000570">
    <property type="protein sequence ID" value="KAF2905287.1"/>
    <property type="molecule type" value="Genomic_DNA"/>
</dbReference>
<feature type="transmembrane region" description="Helical" evidence="1">
    <location>
        <begin position="329"/>
        <end position="351"/>
    </location>
</feature>
<evidence type="ECO:0000313" key="2">
    <source>
        <dbReference type="EMBL" id="KAF2905287.1"/>
    </source>
</evidence>
<dbReference type="OrthoDB" id="10600063at2759"/>
<proteinExistence type="predicted"/>
<feature type="transmembrane region" description="Helical" evidence="1">
    <location>
        <begin position="272"/>
        <end position="292"/>
    </location>
</feature>
<evidence type="ECO:0000256" key="1">
    <source>
        <dbReference type="SAM" id="Phobius"/>
    </source>
</evidence>
<feature type="transmembrane region" description="Helical" evidence="1">
    <location>
        <begin position="178"/>
        <end position="202"/>
    </location>
</feature>
<keyword evidence="3" id="KW-1185">Reference proteome</keyword>
<evidence type="ECO:0000313" key="3">
    <source>
        <dbReference type="Proteomes" id="UP000801492"/>
    </source>
</evidence>
<keyword evidence="1" id="KW-0812">Transmembrane</keyword>
<organism evidence="2 3">
    <name type="scientific">Ignelater luminosus</name>
    <name type="common">Cucubano</name>
    <name type="synonym">Pyrophorus luminosus</name>
    <dbReference type="NCBI Taxonomy" id="2038154"/>
    <lineage>
        <taxon>Eukaryota</taxon>
        <taxon>Metazoa</taxon>
        <taxon>Ecdysozoa</taxon>
        <taxon>Arthropoda</taxon>
        <taxon>Hexapoda</taxon>
        <taxon>Insecta</taxon>
        <taxon>Pterygota</taxon>
        <taxon>Neoptera</taxon>
        <taxon>Endopterygota</taxon>
        <taxon>Coleoptera</taxon>
        <taxon>Polyphaga</taxon>
        <taxon>Elateriformia</taxon>
        <taxon>Elateroidea</taxon>
        <taxon>Elateridae</taxon>
        <taxon>Agrypninae</taxon>
        <taxon>Pyrophorini</taxon>
        <taxon>Ignelater</taxon>
    </lineage>
</organism>